<keyword evidence="1" id="KW-0472">Membrane</keyword>
<dbReference type="Proteomes" id="UP000266568">
    <property type="component" value="Unassembled WGS sequence"/>
</dbReference>
<dbReference type="HAMAP" id="MF_01411">
    <property type="entry name" value="LPS_assembly_LptD"/>
    <property type="match status" value="1"/>
</dbReference>
<comment type="caution">
    <text evidence="4">The sequence shown here is derived from an EMBL/GenBank/DDBJ whole genome shotgun (WGS) entry which is preliminary data.</text>
</comment>
<dbReference type="PANTHER" id="PTHR30189:SF1">
    <property type="entry name" value="LPS-ASSEMBLY PROTEIN LPTD"/>
    <property type="match status" value="1"/>
</dbReference>
<keyword evidence="1" id="KW-0732">Signal</keyword>
<protein>
    <recommendedName>
        <fullName evidence="1">LPS-assembly protein LptD</fullName>
    </recommendedName>
</protein>
<dbReference type="RefSeq" id="WP_119034347.1">
    <property type="nucleotide sequence ID" value="NZ_QXDC01000002.1"/>
</dbReference>
<sequence precursor="true">MTRHALLATCVFSATALMGGRAHAQDLLRPDAPPPPPAEQALPEDPDQIQFSSGTLEYDMDADIVTASGDVRMARRGDRLRADQVVWNRKTGQVVATGNIAVTNPEGDIAYGDRIELTDSLRDGVVENMLIVLDEGGRLAARRGTRDENGVATLEGAAYTPCAVTTSAGCPKEPTWKISAVRVTYRPDRHRVYYQGARLDLFGIGIPLPSFSHPIGDGADSGFLAPDIRYDRTNGIEIAVPYNFQFALNRAATVTPHLFSDTMPMLQAEYREINRLGAFRVTGYGTVSRRSDDHIGSSLSDSEQDFRGYLDATGRYQLDPNWSVSGSIRLATDDTFLRRYDISRDDRLRNTIRLERIDRDSYFSIAGWAVQTLRVDDDQGMQPIALPEIDYRRRIEHAPLGGTLMLQANSLALTRTEGQDTQRAFASARWDLRKLTRWGQEVTFTAYARGDLYNTHDTLETTVASYRGEPGFNARAIGAVAVDVKWPLIGSFLGGTQRLTPRVQVVASPHIANLDLPNEDARAVDLEDSNLFALNRFAGYDRFEDSTRFTYGVDYSLSLPGISIDTTVGQSYRLTTRPSLFPDGTGLTDRFSDYVGRTEIRYRDFVSLVHRFRLDKDNLAFRRNEIDATIGSRRTYAMLGYLRLNRNITEELEDLRDREEARVGARVQVTRFWSVFGSAIVDLTDRKEDPLSSSDGFDPVRHRLGVAYEDDCLKLGVTWRRDYADTGDARRGNTFLLTLGLKNLGG</sequence>
<dbReference type="InterPro" id="IPR007543">
    <property type="entry name" value="LptD_C"/>
</dbReference>
<dbReference type="OrthoDB" id="9760225at2"/>
<evidence type="ECO:0000313" key="5">
    <source>
        <dbReference type="Proteomes" id="UP000266568"/>
    </source>
</evidence>
<reference evidence="4 5" key="1">
    <citation type="submission" date="2018-08" db="EMBL/GenBank/DDBJ databases">
        <title>Genomic Encyclopedia of Type Strains, Phase IV (KMG-IV): sequencing the most valuable type-strain genomes for metagenomic binning, comparative biology and taxonomic classification.</title>
        <authorList>
            <person name="Goeker M."/>
        </authorList>
    </citation>
    <scope>NUCLEOTIDE SEQUENCE [LARGE SCALE GENOMIC DNA]</scope>
    <source>
        <strain evidence="4 5">DSM 25527</strain>
    </source>
</reference>
<dbReference type="Pfam" id="PF04453">
    <property type="entry name" value="LptD"/>
    <property type="match status" value="1"/>
</dbReference>
<evidence type="ECO:0000313" key="4">
    <source>
        <dbReference type="EMBL" id="RIA45861.1"/>
    </source>
</evidence>
<comment type="subunit">
    <text evidence="1">Component of the lipopolysaccharide transport and assembly complex.</text>
</comment>
<comment type="similarity">
    <text evidence="1">Belongs to the LptD family.</text>
</comment>
<dbReference type="GO" id="GO:1990351">
    <property type="term" value="C:transporter complex"/>
    <property type="evidence" value="ECO:0007669"/>
    <property type="project" value="TreeGrafter"/>
</dbReference>
<keyword evidence="5" id="KW-1185">Reference proteome</keyword>
<name>A0A397PJI9_9SPHN</name>
<feature type="region of interest" description="Disordered" evidence="2">
    <location>
        <begin position="26"/>
        <end position="45"/>
    </location>
</feature>
<comment type="function">
    <text evidence="1">Involved in the assembly of lipopolysaccharide (LPS) at the surface of the outer membrane.</text>
</comment>
<keyword evidence="1" id="KW-0998">Cell outer membrane</keyword>
<dbReference type="GO" id="GO:0043165">
    <property type="term" value="P:Gram-negative-bacterium-type cell outer membrane assembly"/>
    <property type="evidence" value="ECO:0007669"/>
    <property type="project" value="UniProtKB-UniRule"/>
</dbReference>
<dbReference type="EMBL" id="QXDC01000002">
    <property type="protein sequence ID" value="RIA45861.1"/>
    <property type="molecule type" value="Genomic_DNA"/>
</dbReference>
<accession>A0A397PJI9</accession>
<dbReference type="GO" id="GO:0015920">
    <property type="term" value="P:lipopolysaccharide transport"/>
    <property type="evidence" value="ECO:0007669"/>
    <property type="project" value="InterPro"/>
</dbReference>
<dbReference type="AlphaFoldDB" id="A0A397PJI9"/>
<evidence type="ECO:0000256" key="1">
    <source>
        <dbReference type="HAMAP-Rule" id="MF_01411"/>
    </source>
</evidence>
<evidence type="ECO:0000256" key="2">
    <source>
        <dbReference type="SAM" id="MobiDB-lite"/>
    </source>
</evidence>
<feature type="domain" description="LptD C-terminal" evidence="3">
    <location>
        <begin position="306"/>
        <end position="673"/>
    </location>
</feature>
<organism evidence="4 5">
    <name type="scientific">Hephaestia caeni</name>
    <dbReference type="NCBI Taxonomy" id="645617"/>
    <lineage>
        <taxon>Bacteria</taxon>
        <taxon>Pseudomonadati</taxon>
        <taxon>Pseudomonadota</taxon>
        <taxon>Alphaproteobacteria</taxon>
        <taxon>Sphingomonadales</taxon>
        <taxon>Sphingomonadaceae</taxon>
        <taxon>Hephaestia</taxon>
    </lineage>
</organism>
<gene>
    <name evidence="1" type="primary">lptD</name>
    <name evidence="4" type="ORF">DFR49_0389</name>
</gene>
<dbReference type="Gene3D" id="2.60.450.10">
    <property type="entry name" value="Lipopolysaccharide (LPS) transport protein A like domain"/>
    <property type="match status" value="1"/>
</dbReference>
<dbReference type="GO" id="GO:0009279">
    <property type="term" value="C:cell outer membrane"/>
    <property type="evidence" value="ECO:0007669"/>
    <property type="project" value="UniProtKB-SubCell"/>
</dbReference>
<proteinExistence type="inferred from homology"/>
<dbReference type="InterPro" id="IPR020889">
    <property type="entry name" value="LipoPS_assembly_LptD"/>
</dbReference>
<evidence type="ECO:0000259" key="3">
    <source>
        <dbReference type="Pfam" id="PF04453"/>
    </source>
</evidence>
<dbReference type="PANTHER" id="PTHR30189">
    <property type="entry name" value="LPS-ASSEMBLY PROTEIN"/>
    <property type="match status" value="1"/>
</dbReference>
<dbReference type="InterPro" id="IPR050218">
    <property type="entry name" value="LptD"/>
</dbReference>
<comment type="caution">
    <text evidence="1">Lacks conserved residue(s) required for the propagation of feature annotation.</text>
</comment>
<comment type="subcellular location">
    <subcellularLocation>
        <location evidence="1">Cell outer membrane</location>
    </subcellularLocation>
</comment>
<feature type="signal peptide" evidence="1">
    <location>
        <begin position="1"/>
        <end position="24"/>
    </location>
</feature>
<feature type="chain" id="PRO_5017489606" description="LPS-assembly protein LptD" evidence="1">
    <location>
        <begin position="25"/>
        <end position="746"/>
    </location>
</feature>